<dbReference type="InterPro" id="IPR007249">
    <property type="entry name" value="DOP1_N"/>
</dbReference>
<sequence>MSALSILAEECELLNDSKYRAYITQVDKALRSFENTSEWADLISALGKLNKVLLGHVKFPVIPKRVTIGKRLAQCLHPALPSGVHLKALETYDIIFKCIGTQRLAQDLFIYSAGLFPLLGHAAMSVKPTLLTVYERHFIGLGRHIKPGLNGLLLGLLPGLDEGAEYYDRTNGLLEDFCESAEPEYFYTCMWECVMSCPSVRLPAITFLLAHYNKKQTMEDQIYMMGLNIDLMVEAMCSAAQDSVVLVQRILLDFLLIAFPMRNGQLTKADMAKIVKSVINVVLRRDMSLNRRLYAWLLGTGANSSGNISRQTADKSKQLRKDSMTSGSEIDLLYFRTHSKDLLIHALKQKLSDASEDENFVTKHGGKSALVLKPFRILMSLLDKPEIGPVILESVLLSVFRCLYRETGLLHSKYKTNTELGTEGAEDTLKQSKSNLNPESKTYGELIKTANLLFGTFEPYFIWDYIARMFEESCQKMASGEGQLLQRQRSVMESDIPSLSELCTLVNYLLEVISLETFLETQTEHLPDLLYRVTTTLTSHCTKIKETDIKCTLQLCIKLLAKVQPSMDVLGLDTTSTDGVFEGYSVSSMSHQSDHLDGHKKSQTPEARSNKDISDDSCKDRLINGSGGVNGHLVNDEPTTQSDQRHKDMDETEPNCVDDKNILEENGCVVSTENGEEIKANGEVQPMVNGNNQTFEKTEVDLKESVENKSEESRLDISQASNEKGGDSSLEQNSWHNSGKSSATTMMQSCIECYKNFFHTYITQKIFQDPSIITTCINQMKTSTEHLWSYRDEDDLGLPVDQPEDQGRNKGPIRADHLQKETLHTFDCACRLLLDFTSFPIFCTDFNKMFQRSFNAGENVTLPMWLQDLIACGCFVESFEVQSAAIATMIDLIIVAKTIQSDSENKVDIGRERSKSVGEGSPVSVVIMPALLPIHLKYLGEKTTFYKVVASILWGYLDEATPTHHQQTVQLFHHLHQVTPDSWVCEDVIGHALVSEEEVERIGAFKKLTVLWHLTRDSRLDPNPGQPPRTFDRSMLVLLDSLKEEISATKTIATTWLTHVIQRGDICRVLNPLLSMLLHPDTARISVQHINVHKPKKVPMSEEEDIPGNESQIYAISSEGGNIIYHVNSASKPMLGKRADDVKSFALTSMDKQGSATTAQTRHQQEMHFDRVRPSDLSLCINPFGSESSLDKLEFEGYETPTQQVNLNGATRLNRETCAKEGIFFDTNETGSQSSTETSCQQEDSPLLAGSETVINDILMEVLNNVVPPSLESSVPLEQDDPDDIEDYILEDLDSTVPKEFESKGGNRARLSSVSSKTSSVIEDQDILNTVDNSGMDIDSPTESEVDLATSQPTVSGRDRNFSDVHPLHMHMLLYTQKYDHKRTLYALTTLKSMLVTCPRLVVTALVTTSISATRTSQLAKLQLLLARHRKSVFGKNFFGDLPPEVMSSYRSNMYIEVIISVCLYFVRSYFPNLMISKLSNGELLGNKEVHILATEILTLLMSELIVIMKESGKSFVSYIKDLLVRCKLQKALLHCCLASVYNLRKKDKNVAVTSKITEVIIRFNEENLDLSVNETFQIRLLNLMLVLIMLEGSIDKSFSDLSEASATVTSSTEWERPRVNFQQSLLHARFMSSLPIVHQRMFLSCVLSAMKQSHNRHMHRHWVAMVTSSLPFMGKALPSIVMNVVAQLCRNIEVVAAKYEDHTGIRGQEKMPPDHLLTIIEGMTTICHYCLLDNASPVSIGLPAPTSINITTETGSRGQIFTNLINVFNPIGSSRETSPQRETPLVPIMDARRSLLSIMPRIIACLTSLWKAVKFAEEQVGDESKFHPTWIMGTPKVVRQKILEFLSPISLPHGSNLLAAVGVAWNDRTRKNGISYKKGSVPATDDQLLLVDLVSAIRVLPIDTLVQTVKQVLKQPPPTNLSRTRKNVPLEVNMLQFFYAYVQQTSASQLVDSWNSLCSLLRDSLQLNLLPPGKFILLQILNEFVQKMPSLENKKNQKELQDITQKLLEAVGLIAGSSLEQTTWLRRNLAVKPGPQTDRPEMDDEDVGDDVEMDSEAAARERRVVDPKLTSAVDSKYSVQALSILAELTSPLLDVVYSSEEKDKIAPFLTTIMYNVFPYLRNHTSHNLPSYRACSQILASVSGYQYTRKAWRREALEMLLDPGFFQMDLKCIGYWRSIIDNLMMHDKTTFKDLMGRVTVTQSGSLSLFSSKEMELEQRSHMLKRLAFTIFCSEPDQYQKSMPEIQERLAESLRLPHQVPSIMAQVFVCFRVLILRMSSHHLTSLWPTVITEMVHVFMQIEQELSNDTEEYKTQIQRIAALDSTWAHFGNGLNAHNNPSWLQLYLSVCKLLDLALALPAGVVPQFQLYRWAFIGGAAAGNQEEDENKENSKDEKKGKRKVHQARTFVPHIIRLTKLINDRTRGALPVLKQIPGRPLLTQTYLRSLTELQPFFNTLCCSQNESKFVISRRHDNANRTNQSGNSSKQHHQTARLSTMPRSKSTIEIGKSAGALSDPPLLSNTKNCRQYIEEMLERDFLEPLSDT</sequence>
<dbReference type="Proteomes" id="UP000242188">
    <property type="component" value="Unassembled WGS sequence"/>
</dbReference>
<dbReference type="PANTHER" id="PTHR14042">
    <property type="entry name" value="DOPEY-RELATED"/>
    <property type="match status" value="1"/>
</dbReference>
<keyword evidence="2" id="KW-0813">Transport</keyword>
<evidence type="ECO:0000259" key="9">
    <source>
        <dbReference type="Pfam" id="PF24597"/>
    </source>
</evidence>
<keyword evidence="13" id="KW-1185">Reference proteome</keyword>
<name>A0A210QDQ9_MIZYE</name>
<dbReference type="GO" id="GO:0005768">
    <property type="term" value="C:endosome"/>
    <property type="evidence" value="ECO:0007669"/>
    <property type="project" value="TreeGrafter"/>
</dbReference>
<feature type="compositionally biased region" description="Polar residues" evidence="7">
    <location>
        <begin position="2474"/>
        <end position="2483"/>
    </location>
</feature>
<keyword evidence="5" id="KW-0472">Membrane</keyword>
<evidence type="ECO:0000259" key="11">
    <source>
        <dbReference type="Pfam" id="PF24601"/>
    </source>
</evidence>
<feature type="region of interest" description="Disordered" evidence="7">
    <location>
        <begin position="2473"/>
        <end position="2500"/>
    </location>
</feature>
<evidence type="ECO:0000256" key="6">
    <source>
        <dbReference type="ARBA" id="ARBA00046326"/>
    </source>
</evidence>
<feature type="domain" description="DOP1-like middle TPR" evidence="9">
    <location>
        <begin position="334"/>
        <end position="563"/>
    </location>
</feature>
<dbReference type="GO" id="GO:0005829">
    <property type="term" value="C:cytosol"/>
    <property type="evidence" value="ECO:0007669"/>
    <property type="project" value="GOC"/>
</dbReference>
<evidence type="ECO:0000256" key="7">
    <source>
        <dbReference type="SAM" id="MobiDB-lite"/>
    </source>
</evidence>
<dbReference type="Pfam" id="PF24597">
    <property type="entry name" value="TPR_DOP1_M"/>
    <property type="match status" value="1"/>
</dbReference>
<dbReference type="Pfam" id="PF24598">
    <property type="entry name" value="DOP1_C"/>
    <property type="match status" value="1"/>
</dbReference>
<dbReference type="InterPro" id="IPR056457">
    <property type="entry name" value="DOP1_C"/>
</dbReference>
<dbReference type="InterPro" id="IPR040314">
    <property type="entry name" value="DOP1"/>
</dbReference>
<dbReference type="InterPro" id="IPR056458">
    <property type="entry name" value="TPR_DOP1_M"/>
</dbReference>
<proteinExistence type="inferred from homology"/>
<protein>
    <submittedName>
        <fullName evidence="12">Protein dopey-1</fullName>
    </submittedName>
</protein>
<dbReference type="STRING" id="6573.A0A210QDQ9"/>
<keyword evidence="4" id="KW-0333">Golgi apparatus</keyword>
<evidence type="ECO:0000259" key="10">
    <source>
        <dbReference type="Pfam" id="PF24598"/>
    </source>
</evidence>
<evidence type="ECO:0000256" key="2">
    <source>
        <dbReference type="ARBA" id="ARBA00022448"/>
    </source>
</evidence>
<dbReference type="GO" id="GO:0000139">
    <property type="term" value="C:Golgi membrane"/>
    <property type="evidence" value="ECO:0007669"/>
    <property type="project" value="UniProtKB-SubCell"/>
</dbReference>
<evidence type="ECO:0000313" key="12">
    <source>
        <dbReference type="EMBL" id="OWF46875.1"/>
    </source>
</evidence>
<dbReference type="GO" id="GO:0005802">
    <property type="term" value="C:trans-Golgi network"/>
    <property type="evidence" value="ECO:0007669"/>
    <property type="project" value="TreeGrafter"/>
</dbReference>
<feature type="compositionally biased region" description="Polar residues" evidence="7">
    <location>
        <begin position="729"/>
        <end position="741"/>
    </location>
</feature>
<evidence type="ECO:0000313" key="13">
    <source>
        <dbReference type="Proteomes" id="UP000242188"/>
    </source>
</evidence>
<dbReference type="GO" id="GO:0006895">
    <property type="term" value="P:Golgi to endosome transport"/>
    <property type="evidence" value="ECO:0007669"/>
    <property type="project" value="InterPro"/>
</dbReference>
<comment type="similarity">
    <text evidence="6">Belongs to the DOP1 family.</text>
</comment>
<feature type="compositionally biased region" description="Polar residues" evidence="7">
    <location>
        <begin position="2490"/>
        <end position="2500"/>
    </location>
</feature>
<dbReference type="OrthoDB" id="297643at2759"/>
<feature type="region of interest" description="Disordered" evidence="7">
    <location>
        <begin position="589"/>
        <end position="660"/>
    </location>
</feature>
<dbReference type="PANTHER" id="PTHR14042:SF24">
    <property type="entry name" value="PROTEIN DOPEY-1 HOMOLOG"/>
    <property type="match status" value="1"/>
</dbReference>
<feature type="region of interest" description="Disordered" evidence="7">
    <location>
        <begin position="702"/>
        <end position="741"/>
    </location>
</feature>
<feature type="compositionally biased region" description="Basic and acidic residues" evidence="7">
    <location>
        <begin position="608"/>
        <end position="622"/>
    </location>
</feature>
<organism evidence="12 13">
    <name type="scientific">Mizuhopecten yessoensis</name>
    <name type="common">Japanese scallop</name>
    <name type="synonym">Patinopecten yessoensis</name>
    <dbReference type="NCBI Taxonomy" id="6573"/>
    <lineage>
        <taxon>Eukaryota</taxon>
        <taxon>Metazoa</taxon>
        <taxon>Spiralia</taxon>
        <taxon>Lophotrochozoa</taxon>
        <taxon>Mollusca</taxon>
        <taxon>Bivalvia</taxon>
        <taxon>Autobranchia</taxon>
        <taxon>Pteriomorphia</taxon>
        <taxon>Pectinida</taxon>
        <taxon>Pectinoidea</taxon>
        <taxon>Pectinidae</taxon>
        <taxon>Mizuhopecten</taxon>
    </lineage>
</organism>
<feature type="domain" description="DOP1-like TPR" evidence="11">
    <location>
        <begin position="1366"/>
        <end position="1734"/>
    </location>
</feature>
<evidence type="ECO:0000256" key="1">
    <source>
        <dbReference type="ARBA" id="ARBA00004395"/>
    </source>
</evidence>
<evidence type="ECO:0000259" key="8">
    <source>
        <dbReference type="Pfam" id="PF04118"/>
    </source>
</evidence>
<accession>A0A210QDQ9</accession>
<dbReference type="GO" id="GO:0015031">
    <property type="term" value="P:protein transport"/>
    <property type="evidence" value="ECO:0007669"/>
    <property type="project" value="UniProtKB-KW"/>
</dbReference>
<feature type="compositionally biased region" description="Basic and acidic residues" evidence="7">
    <location>
        <begin position="702"/>
        <end position="715"/>
    </location>
</feature>
<dbReference type="InterPro" id="IPR056459">
    <property type="entry name" value="TPR_DOP1"/>
</dbReference>
<evidence type="ECO:0000256" key="4">
    <source>
        <dbReference type="ARBA" id="ARBA00023034"/>
    </source>
</evidence>
<comment type="subcellular location">
    <subcellularLocation>
        <location evidence="1">Golgi apparatus membrane</location>
        <topology evidence="1">Peripheral membrane protein</topology>
    </subcellularLocation>
</comment>
<dbReference type="Pfam" id="PF04118">
    <property type="entry name" value="Dopey_N"/>
    <property type="match status" value="1"/>
</dbReference>
<feature type="region of interest" description="Disordered" evidence="7">
    <location>
        <begin position="2381"/>
        <end position="2401"/>
    </location>
</feature>
<dbReference type="Pfam" id="PF24601">
    <property type="entry name" value="TPR_DOP1"/>
    <property type="match status" value="1"/>
</dbReference>
<evidence type="ECO:0000256" key="5">
    <source>
        <dbReference type="ARBA" id="ARBA00023136"/>
    </source>
</evidence>
<evidence type="ECO:0000256" key="3">
    <source>
        <dbReference type="ARBA" id="ARBA00022927"/>
    </source>
</evidence>
<feature type="domain" description="DOP1 N-terminal" evidence="8">
    <location>
        <begin position="16"/>
        <end position="300"/>
    </location>
</feature>
<reference evidence="12 13" key="1">
    <citation type="journal article" date="2017" name="Nat. Ecol. Evol.">
        <title>Scallop genome provides insights into evolution of bilaterian karyotype and development.</title>
        <authorList>
            <person name="Wang S."/>
            <person name="Zhang J."/>
            <person name="Jiao W."/>
            <person name="Li J."/>
            <person name="Xun X."/>
            <person name="Sun Y."/>
            <person name="Guo X."/>
            <person name="Huan P."/>
            <person name="Dong B."/>
            <person name="Zhang L."/>
            <person name="Hu X."/>
            <person name="Sun X."/>
            <person name="Wang J."/>
            <person name="Zhao C."/>
            <person name="Wang Y."/>
            <person name="Wang D."/>
            <person name="Huang X."/>
            <person name="Wang R."/>
            <person name="Lv J."/>
            <person name="Li Y."/>
            <person name="Zhang Z."/>
            <person name="Liu B."/>
            <person name="Lu W."/>
            <person name="Hui Y."/>
            <person name="Liang J."/>
            <person name="Zhou Z."/>
            <person name="Hou R."/>
            <person name="Li X."/>
            <person name="Liu Y."/>
            <person name="Li H."/>
            <person name="Ning X."/>
            <person name="Lin Y."/>
            <person name="Zhao L."/>
            <person name="Xing Q."/>
            <person name="Dou J."/>
            <person name="Li Y."/>
            <person name="Mao J."/>
            <person name="Guo H."/>
            <person name="Dou H."/>
            <person name="Li T."/>
            <person name="Mu C."/>
            <person name="Jiang W."/>
            <person name="Fu Q."/>
            <person name="Fu X."/>
            <person name="Miao Y."/>
            <person name="Liu J."/>
            <person name="Yu Q."/>
            <person name="Li R."/>
            <person name="Liao H."/>
            <person name="Li X."/>
            <person name="Kong Y."/>
            <person name="Jiang Z."/>
            <person name="Chourrout D."/>
            <person name="Li R."/>
            <person name="Bao Z."/>
        </authorList>
    </citation>
    <scope>NUCLEOTIDE SEQUENCE [LARGE SCALE GENOMIC DNA]</scope>
    <source>
        <strain evidence="12 13">PY_sf001</strain>
    </source>
</reference>
<keyword evidence="3" id="KW-0653">Protein transport</keyword>
<dbReference type="EMBL" id="NEDP02004067">
    <property type="protein sequence ID" value="OWF46875.1"/>
    <property type="molecule type" value="Genomic_DNA"/>
</dbReference>
<comment type="caution">
    <text evidence="12">The sequence shown here is derived from an EMBL/GenBank/DDBJ whole genome shotgun (WGS) entry which is preliminary data.</text>
</comment>
<feature type="domain" description="DOP1-like C-terminal" evidence="10">
    <location>
        <begin position="1938"/>
        <end position="2462"/>
    </location>
</feature>
<gene>
    <name evidence="12" type="ORF">KP79_PYT07119</name>
</gene>